<dbReference type="Pfam" id="PF02369">
    <property type="entry name" value="Big_1"/>
    <property type="match status" value="2"/>
</dbReference>
<dbReference type="Proteomes" id="UP000176651">
    <property type="component" value="Unassembled WGS sequence"/>
</dbReference>
<keyword evidence="3" id="KW-0472">Membrane</keyword>
<dbReference type="EMBL" id="META01000003">
    <property type="protein sequence ID" value="OGB74200.1"/>
    <property type="molecule type" value="Genomic_DNA"/>
</dbReference>
<dbReference type="Gene3D" id="2.120.10.80">
    <property type="entry name" value="Kelch-type beta propeller"/>
    <property type="match status" value="2"/>
</dbReference>
<gene>
    <name evidence="5" type="ORF">A2V68_00265</name>
</gene>
<dbReference type="STRING" id="1798535.A2V68_00265"/>
<evidence type="ECO:0000313" key="5">
    <source>
        <dbReference type="EMBL" id="OGB74200.1"/>
    </source>
</evidence>
<feature type="domain" description="Big-1" evidence="4">
    <location>
        <begin position="1750"/>
        <end position="1852"/>
    </location>
</feature>
<dbReference type="InterPro" id="IPR015915">
    <property type="entry name" value="Kelch-typ_b-propeller"/>
</dbReference>
<dbReference type="InterPro" id="IPR013783">
    <property type="entry name" value="Ig-like_fold"/>
</dbReference>
<accession>A0A1F4NRZ9</accession>
<name>A0A1F4NRZ9_UNCK3</name>
<keyword evidence="3" id="KW-1133">Transmembrane helix</keyword>
<sequence>MNFLDRTIYYLKGPHNLRRVVLAASAIVILLGVVLFSDSIQKLLNPPSPSAAIGEQGPPGSDTEWRLLPNNPNHPRAGAQLVHVNYGGKQYLYLLGGTRYAVVDGADRFQLINKVERLELDANGEPKEGAIWEERNPMFSERADFRAFQNGSYLYVVAGDIHIPAPFDPNDPSNPNNLKEGEYPFLFSTIEKFNLAVDIGSGGLGVWQPIAKLTGVNFFPEVLMDGGWLHVVGGVYGNPYSHQLGTWTWQNYDIRDPVDPSGDIVKWPTYKGLPTVGGVGVSGSTTINPTTGEVIVTPGPTQGATTGTGGDEEGPVIVAPELSVTSTPGGEVTIQQVVPPARDLAKILSEFLLEGTFVTTVGEHYKISLDGPGSNTAGELGVDYDGTLERYGIKVYQLGHLRFLFNDGTTNVWAYPTPVPQGRYGHRLFKKDGEMLVVGGATWSQQFMGAFFTYTRYSTFWVIDDGIHPITTLQPFSNDGVGGWNDYVFYNFVGNISYKWNDTTKRWQGTNEEQAVQYGVDHGVSLHNLSSNYALHNAAYAPKGRAFFGFAEIESAPDQKGFVAVGGLESGALMTESYNKAGIAISITRRTERLSSVTQGWRIEDDLPYAVYGLTAVGMDYRTVAFGGQDKFKSDSEVFDDIHYPDYRKTANDSSFIFDTQKWYVMKPEEGPPISLAVPGLIYSAELGVKTRNLTDSGTTVNIYKIAGSLVTSNGLPNVSVAAQMLGPFVYGRAGVLDPSTSWIEVDPKIVAADGHSYTTVTLHLLDYYGQPALVDEGLGASLFTTRSAFPAVEKNDSNHPDWIVIDGTPQTPQGWGPEYDGQFVFIDRSDEDDNEEDGGEDGNKDTSLGQVRFLISSTEPTVPEGIEVSVYLANIIEGWSLIFGDIVGGPLTFTLEGVPFDSKSTMTADPIRVAANGVSTSEITVTLLDYYEDPVSGYTLKVASDRNDEDTTLDTITPATAVTDDTGKAVFHISSSTRGEARLSATYQISADHWTDLSASALVQFTSFITAIVPESGTQGQRLAWMKIWGEETQWATGDTQVDFIEPADVSFFRPLSGGAMGSVDDINLTVGGMPAAIGIFVPEHAGKSITVSLVGGSGSLRKDSQSGSSITTTVGADGKVLFEYLAGDAPGIIKIKGAIAGGPESTLWAILHPAGFNPYHLEITANPISLEGNANSVIGVRMYRWVGGQKAYIKPLTFDFVNDDSGSMSPTSAGTDTNGIAKSTYTKDSNPGMVRIFASTNYDGLYIAGKILLDKGSTSFITPVPETSIKIARELIALGGDVNDDPEGLEYVEISSTAKIGIWTVRVTTGELFEEYPFLVVPAGYVVGPTISISPRQGLRGTNLATVYITGSGTFFFSGATQINFTPPVVGGDATGIEILATRIKSSKSAEVDIKIKNDAAVGFWNVTAVTDLGGGEMQIAEVPGTQDFLVTDANNYVISVTAIPAAIPRDGQATSTVSVFIGYIDPLTGQITPRGNVDVTFSKDDNGTLNPLTVKTNSSGIAQSVYKVDSGTENALVTITATAEPEDGVIISNYTKIQKVRYPYEGFMLTANPTELPLYGTAISTLTVSGIPVGTLVTFELNGNPHGRVVPKSTTGTTSQYIADTERVPETVEIWAWATLSGIGTVISNPVTIQIGLSESKYKVQLTAVPSQVPAGGSVLSVVTATLTFNNGAVSGWPVDFELLQAGSGDSLSVYRVTTTSQGKAVTNFHPGNLTGSVIVRVRPLGLSISSDVVITKTAEPTIDLRLSTISAVPRYVPNDGTSYSVVTVTLRNSAGVPLAGKSVSLSTNRTADVIRLGNGNLGSTTTTDSRGRAIFRVSSTQVGTSQVTAIVEGLTLNTSIIFEDGTLVSHWLKLTVPFESRDYDNDVWVYVTENNLTGGVFVNEVYRKNPRPDNVIAELQSIPIYLHATRTYTVWVKGRNHLARTRSLTTGSVGGDTVELDFTDTIQSKSVGLLIGDLAPTKKGTGSSEVLLPFHDNFINTIDMAVVFEAFFKNIDLANLNWPLDNIVNSLDLAFMFKNYGRGALGGPPPYS</sequence>
<evidence type="ECO:0000256" key="1">
    <source>
        <dbReference type="ARBA" id="ARBA00010116"/>
    </source>
</evidence>
<proteinExistence type="inferred from homology"/>
<dbReference type="PROSITE" id="PS51127">
    <property type="entry name" value="BIG1"/>
    <property type="match status" value="1"/>
</dbReference>
<protein>
    <recommendedName>
        <fullName evidence="4">Big-1 domain-containing protein</fullName>
    </recommendedName>
</protein>
<feature type="region of interest" description="Disordered" evidence="2">
    <location>
        <begin position="289"/>
        <end position="314"/>
    </location>
</feature>
<dbReference type="SMART" id="SM00634">
    <property type="entry name" value="BID_1"/>
    <property type="match status" value="3"/>
</dbReference>
<dbReference type="Gene3D" id="2.60.40.10">
    <property type="entry name" value="Immunoglobulins"/>
    <property type="match status" value="4"/>
</dbReference>
<dbReference type="InterPro" id="IPR008964">
    <property type="entry name" value="Invasin/intimin_cell_adhesion"/>
</dbReference>
<dbReference type="SUPFAM" id="SSF49373">
    <property type="entry name" value="Invasin/intimin cell-adhesion fragments"/>
    <property type="match status" value="4"/>
</dbReference>
<comment type="similarity">
    <text evidence="1">Belongs to the intimin/invasin family.</text>
</comment>
<reference evidence="5 6" key="1">
    <citation type="journal article" date="2016" name="Nat. Commun.">
        <title>Thousands of microbial genomes shed light on interconnected biogeochemical processes in an aquifer system.</title>
        <authorList>
            <person name="Anantharaman K."/>
            <person name="Brown C.T."/>
            <person name="Hug L.A."/>
            <person name="Sharon I."/>
            <person name="Castelle C.J."/>
            <person name="Probst A.J."/>
            <person name="Thomas B.C."/>
            <person name="Singh A."/>
            <person name="Wilkins M.J."/>
            <person name="Karaoz U."/>
            <person name="Brodie E.L."/>
            <person name="Williams K.H."/>
            <person name="Hubbard S.S."/>
            <person name="Banfield J.F."/>
        </authorList>
    </citation>
    <scope>NUCLEOTIDE SEQUENCE [LARGE SCALE GENOMIC DNA]</scope>
</reference>
<evidence type="ECO:0000256" key="3">
    <source>
        <dbReference type="SAM" id="Phobius"/>
    </source>
</evidence>
<evidence type="ECO:0000259" key="4">
    <source>
        <dbReference type="PROSITE" id="PS51127"/>
    </source>
</evidence>
<dbReference type="SUPFAM" id="SSF117281">
    <property type="entry name" value="Kelch motif"/>
    <property type="match status" value="2"/>
</dbReference>
<feature type="transmembrane region" description="Helical" evidence="3">
    <location>
        <begin position="20"/>
        <end position="37"/>
    </location>
</feature>
<keyword evidence="3" id="KW-0812">Transmembrane</keyword>
<evidence type="ECO:0000313" key="6">
    <source>
        <dbReference type="Proteomes" id="UP000176651"/>
    </source>
</evidence>
<comment type="caution">
    <text evidence="5">The sequence shown here is derived from an EMBL/GenBank/DDBJ whole genome shotgun (WGS) entry which is preliminary data.</text>
</comment>
<organism evidence="5 6">
    <name type="scientific">candidate division Kazan bacterium RBG_13_50_9</name>
    <dbReference type="NCBI Taxonomy" id="1798535"/>
    <lineage>
        <taxon>Bacteria</taxon>
        <taxon>Bacteria division Kazan-3B-28</taxon>
    </lineage>
</organism>
<dbReference type="InterPro" id="IPR003344">
    <property type="entry name" value="Big_1_dom"/>
</dbReference>
<evidence type="ECO:0000256" key="2">
    <source>
        <dbReference type="SAM" id="MobiDB-lite"/>
    </source>
</evidence>